<evidence type="ECO:0000313" key="3">
    <source>
        <dbReference type="Proteomes" id="UP000242474"/>
    </source>
</evidence>
<feature type="region of interest" description="Disordered" evidence="1">
    <location>
        <begin position="1"/>
        <end position="26"/>
    </location>
</feature>
<name>A0A2G5B547_COERN</name>
<accession>A0A2G5B547</accession>
<dbReference type="AlphaFoldDB" id="A0A2G5B547"/>
<organism evidence="2 3">
    <name type="scientific">Coemansia reversa (strain ATCC 12441 / NRRL 1564)</name>
    <dbReference type="NCBI Taxonomy" id="763665"/>
    <lineage>
        <taxon>Eukaryota</taxon>
        <taxon>Fungi</taxon>
        <taxon>Fungi incertae sedis</taxon>
        <taxon>Zoopagomycota</taxon>
        <taxon>Kickxellomycotina</taxon>
        <taxon>Kickxellomycetes</taxon>
        <taxon>Kickxellales</taxon>
        <taxon>Kickxellaceae</taxon>
        <taxon>Coemansia</taxon>
    </lineage>
</organism>
<dbReference type="OrthoDB" id="5549332at2759"/>
<feature type="non-terminal residue" evidence="2">
    <location>
        <position position="252"/>
    </location>
</feature>
<evidence type="ECO:0000256" key="1">
    <source>
        <dbReference type="SAM" id="MobiDB-lite"/>
    </source>
</evidence>
<feature type="compositionally biased region" description="Low complexity" evidence="1">
    <location>
        <begin position="7"/>
        <end position="26"/>
    </location>
</feature>
<dbReference type="SUPFAM" id="SSF56672">
    <property type="entry name" value="DNA/RNA polymerases"/>
    <property type="match status" value="1"/>
</dbReference>
<dbReference type="InterPro" id="IPR043502">
    <property type="entry name" value="DNA/RNA_pol_sf"/>
</dbReference>
<dbReference type="EMBL" id="KZ303526">
    <property type="protein sequence ID" value="PIA13847.1"/>
    <property type="molecule type" value="Genomic_DNA"/>
</dbReference>
<keyword evidence="3" id="KW-1185">Reference proteome</keyword>
<sequence>MVPFASAPQAQTNAQPLQQHQQQQQSSQDFPQCQTCIALFDSGCTGMVLGEQFADSHKDIIFEHPKIPLAASLADKREVAINRIAAQVPVQAGPTMANYDFVVAPIRYDGSVAADLAYIDVSPQDELWQAAELLHELQGALEINSADIGIGTPHKVENNGHPRATQLAELYKDCLRDELPDELLPRRPQDPKLELRHEAELQNRAVYRMSAEEIRGLHEILDKLLARQQIYECDTAFASPAFVIKKKLGGYR</sequence>
<protein>
    <submittedName>
        <fullName evidence="2">Uncharacterized protein</fullName>
    </submittedName>
</protein>
<reference evidence="2 3" key="1">
    <citation type="journal article" date="2015" name="Genome Biol. Evol.">
        <title>Phylogenomic analyses indicate that early fungi evolved digesting cell walls of algal ancestors of land plants.</title>
        <authorList>
            <person name="Chang Y."/>
            <person name="Wang S."/>
            <person name="Sekimoto S."/>
            <person name="Aerts A.L."/>
            <person name="Choi C."/>
            <person name="Clum A."/>
            <person name="LaButti K.M."/>
            <person name="Lindquist E.A."/>
            <person name="Yee Ngan C."/>
            <person name="Ohm R.A."/>
            <person name="Salamov A.A."/>
            <person name="Grigoriev I.V."/>
            <person name="Spatafora J.W."/>
            <person name="Berbee M.L."/>
        </authorList>
    </citation>
    <scope>NUCLEOTIDE SEQUENCE [LARGE SCALE GENOMIC DNA]</scope>
    <source>
        <strain evidence="2 3">NRRL 1564</strain>
    </source>
</reference>
<dbReference type="Proteomes" id="UP000242474">
    <property type="component" value="Unassembled WGS sequence"/>
</dbReference>
<evidence type="ECO:0000313" key="2">
    <source>
        <dbReference type="EMBL" id="PIA13847.1"/>
    </source>
</evidence>
<dbReference type="Gene3D" id="3.10.10.10">
    <property type="entry name" value="HIV Type 1 Reverse Transcriptase, subunit A, domain 1"/>
    <property type="match status" value="1"/>
</dbReference>
<proteinExistence type="predicted"/>
<gene>
    <name evidence="2" type="ORF">COEREDRAFT_11015</name>
</gene>